<gene>
    <name evidence="1" type="ORF">MAM_01422</name>
</gene>
<dbReference type="Pfam" id="PF21858">
    <property type="entry name" value="DUF6914"/>
    <property type="match status" value="1"/>
</dbReference>
<dbReference type="OrthoDB" id="2679825at2759"/>
<dbReference type="RefSeq" id="XP_040681709.1">
    <property type="nucleotide sequence ID" value="XM_040820221.1"/>
</dbReference>
<organism evidence="1 2">
    <name type="scientific">Metarhizium album (strain ARSEF 1941)</name>
    <dbReference type="NCBI Taxonomy" id="1081103"/>
    <lineage>
        <taxon>Eukaryota</taxon>
        <taxon>Fungi</taxon>
        <taxon>Dikarya</taxon>
        <taxon>Ascomycota</taxon>
        <taxon>Pezizomycotina</taxon>
        <taxon>Sordariomycetes</taxon>
        <taxon>Hypocreomycetidae</taxon>
        <taxon>Hypocreales</taxon>
        <taxon>Clavicipitaceae</taxon>
        <taxon>Metarhizium</taxon>
    </lineage>
</organism>
<reference evidence="1 2" key="1">
    <citation type="journal article" date="2014" name="Proc. Natl. Acad. Sci. U.S.A.">
        <title>Trajectory and genomic determinants of fungal-pathogen speciation and host adaptation.</title>
        <authorList>
            <person name="Hu X."/>
            <person name="Xiao G."/>
            <person name="Zheng P."/>
            <person name="Shang Y."/>
            <person name="Su Y."/>
            <person name="Zhang X."/>
            <person name="Liu X."/>
            <person name="Zhan S."/>
            <person name="St Leger R.J."/>
            <person name="Wang C."/>
        </authorList>
    </citation>
    <scope>NUCLEOTIDE SEQUENCE [LARGE SCALE GENOMIC DNA]</scope>
    <source>
        <strain evidence="1 2">ARSEF 1941</strain>
    </source>
</reference>
<evidence type="ECO:0000313" key="2">
    <source>
        <dbReference type="Proteomes" id="UP000030816"/>
    </source>
</evidence>
<sequence length="174" mass="20254">MVSNKKRLYVALYPSGVVDNNERKYHWGFLIGPKNEATGQTPGLRCHVKNHPVAGWVYEEVELPNLKSTNNLLARLVVAKVEDEKHLLKTLRETAVIQDDFNFRCRTWMADALYRISKAEPRVVGTSELDWSRIEQNARRYVENKVAAGRYLEAERMLEPKPTWDMMEQREIIP</sequence>
<name>A0A0B2X2V1_METAS</name>
<dbReference type="HOGENOM" id="CLU_095770_2_0_1"/>
<dbReference type="EMBL" id="AZHE01000002">
    <property type="protein sequence ID" value="KHO00644.1"/>
    <property type="molecule type" value="Genomic_DNA"/>
</dbReference>
<comment type="caution">
    <text evidence="1">The sequence shown here is derived from an EMBL/GenBank/DDBJ whole genome shotgun (WGS) entry which is preliminary data.</text>
</comment>
<accession>A0A0B2X2V1</accession>
<dbReference type="InterPro" id="IPR054208">
    <property type="entry name" value="DUF6914"/>
</dbReference>
<protein>
    <submittedName>
        <fullName evidence="1">Uncharacterized protein</fullName>
    </submittedName>
</protein>
<dbReference type="Proteomes" id="UP000030816">
    <property type="component" value="Unassembled WGS sequence"/>
</dbReference>
<proteinExistence type="predicted"/>
<evidence type="ECO:0000313" key="1">
    <source>
        <dbReference type="EMBL" id="KHO00644.1"/>
    </source>
</evidence>
<keyword evidence="2" id="KW-1185">Reference proteome</keyword>
<dbReference type="AlphaFoldDB" id="A0A0B2X2V1"/>
<dbReference type="GeneID" id="63735877"/>